<evidence type="ECO:0000313" key="1">
    <source>
        <dbReference type="EMBL" id="OON41948.1"/>
    </source>
</evidence>
<organism evidence="1 2">
    <name type="scientific">Izhakiella australiensis</name>
    <dbReference type="NCBI Taxonomy" id="1926881"/>
    <lineage>
        <taxon>Bacteria</taxon>
        <taxon>Pseudomonadati</taxon>
        <taxon>Pseudomonadota</taxon>
        <taxon>Gammaproteobacteria</taxon>
        <taxon>Enterobacterales</taxon>
        <taxon>Erwiniaceae</taxon>
        <taxon>Izhakiella</taxon>
    </lineage>
</organism>
<dbReference type="Gene3D" id="3.10.450.50">
    <property type="match status" value="1"/>
</dbReference>
<proteinExistence type="predicted"/>
<dbReference type="AlphaFoldDB" id="A0A1S8YSX1"/>
<name>A0A1S8YSX1_9GAMM</name>
<dbReference type="OrthoDB" id="9810441at2"/>
<evidence type="ECO:0000313" key="2">
    <source>
        <dbReference type="Proteomes" id="UP000190667"/>
    </source>
</evidence>
<protein>
    <submittedName>
        <fullName evidence="1">Ester cyclase</fullName>
    </submittedName>
</protein>
<dbReference type="PANTHER" id="PTHR38436">
    <property type="entry name" value="POLYKETIDE CYCLASE SNOAL-LIKE DOMAIN"/>
    <property type="match status" value="1"/>
</dbReference>
<dbReference type="PANTHER" id="PTHR38436:SF1">
    <property type="entry name" value="ESTER CYCLASE"/>
    <property type="match status" value="1"/>
</dbReference>
<gene>
    <name evidence="1" type="ORF">BTJ39_01970</name>
</gene>
<dbReference type="Proteomes" id="UP000190667">
    <property type="component" value="Unassembled WGS sequence"/>
</dbReference>
<dbReference type="EMBL" id="MRUL01000001">
    <property type="protein sequence ID" value="OON41948.1"/>
    <property type="molecule type" value="Genomic_DNA"/>
</dbReference>
<dbReference type="InterPro" id="IPR009959">
    <property type="entry name" value="Cyclase_SnoaL-like"/>
</dbReference>
<dbReference type="RefSeq" id="WP_078000973.1">
    <property type="nucleotide sequence ID" value="NZ_MRUL01000001.1"/>
</dbReference>
<dbReference type="InterPro" id="IPR032710">
    <property type="entry name" value="NTF2-like_dom_sf"/>
</dbReference>
<accession>A0A1S8YSX1</accession>
<reference evidence="1 2" key="1">
    <citation type="submission" date="2016-12" db="EMBL/GenBank/DDBJ databases">
        <title>Izhakiella australiana sp. nov. of genus Izhakiella isolated from Australian desert.</title>
        <authorList>
            <person name="Ji M."/>
        </authorList>
    </citation>
    <scope>NUCLEOTIDE SEQUENCE [LARGE SCALE GENOMIC DNA]</scope>
    <source>
        <strain evidence="1 2">D4N98</strain>
    </source>
</reference>
<keyword evidence="2" id="KW-1185">Reference proteome</keyword>
<comment type="caution">
    <text evidence="1">The sequence shown here is derived from an EMBL/GenBank/DDBJ whole genome shotgun (WGS) entry which is preliminary data.</text>
</comment>
<dbReference type="GO" id="GO:0030638">
    <property type="term" value="P:polyketide metabolic process"/>
    <property type="evidence" value="ECO:0007669"/>
    <property type="project" value="InterPro"/>
</dbReference>
<dbReference type="SUPFAM" id="SSF54427">
    <property type="entry name" value="NTF2-like"/>
    <property type="match status" value="1"/>
</dbReference>
<sequence>MDLRRFYHGYIACLNQQNWDALGQYVAPEVRHNQRPLGLAGYRAMLIKDFQDIPDLRFVVETLVCEPPLIAARLAFNCTPSKQFLGLDINGRRLSFAENVFYQLQNDRIIAVQSVIDKAAIEQQISP</sequence>
<dbReference type="Pfam" id="PF07366">
    <property type="entry name" value="SnoaL"/>
    <property type="match status" value="1"/>
</dbReference>
<dbReference type="STRING" id="1926881.BTJ39_01970"/>